<dbReference type="PROSITE" id="PS50878">
    <property type="entry name" value="RT_POL"/>
    <property type="match status" value="1"/>
</dbReference>
<dbReference type="Proteomes" id="UP001280121">
    <property type="component" value="Unassembled WGS sequence"/>
</dbReference>
<organism evidence="3 4">
    <name type="scientific">Dipteronia dyeriana</name>
    <dbReference type="NCBI Taxonomy" id="168575"/>
    <lineage>
        <taxon>Eukaryota</taxon>
        <taxon>Viridiplantae</taxon>
        <taxon>Streptophyta</taxon>
        <taxon>Embryophyta</taxon>
        <taxon>Tracheophyta</taxon>
        <taxon>Spermatophyta</taxon>
        <taxon>Magnoliopsida</taxon>
        <taxon>eudicotyledons</taxon>
        <taxon>Gunneridae</taxon>
        <taxon>Pentapetalae</taxon>
        <taxon>rosids</taxon>
        <taxon>malvids</taxon>
        <taxon>Sapindales</taxon>
        <taxon>Sapindaceae</taxon>
        <taxon>Hippocastanoideae</taxon>
        <taxon>Acereae</taxon>
        <taxon>Dipteronia</taxon>
    </lineage>
</organism>
<dbReference type="SUPFAM" id="SSF53098">
    <property type="entry name" value="Ribonuclease H-like"/>
    <property type="match status" value="1"/>
</dbReference>
<evidence type="ECO:0000313" key="4">
    <source>
        <dbReference type="Proteomes" id="UP001280121"/>
    </source>
</evidence>
<dbReference type="EMBL" id="JANJYI010000008">
    <property type="protein sequence ID" value="KAK2637940.1"/>
    <property type="molecule type" value="Genomic_DNA"/>
</dbReference>
<dbReference type="PANTHER" id="PTHR33116:SF78">
    <property type="entry name" value="OS12G0587133 PROTEIN"/>
    <property type="match status" value="1"/>
</dbReference>
<protein>
    <recommendedName>
        <fullName evidence="5">RNase H type-1 domain-containing protein</fullName>
    </recommendedName>
</protein>
<evidence type="ECO:0000259" key="1">
    <source>
        <dbReference type="PROSITE" id="PS50878"/>
    </source>
</evidence>
<dbReference type="GO" id="GO:0003676">
    <property type="term" value="F:nucleic acid binding"/>
    <property type="evidence" value="ECO:0007669"/>
    <property type="project" value="InterPro"/>
</dbReference>
<keyword evidence="4" id="KW-1185">Reference proteome</keyword>
<feature type="domain" description="RNase H type-1" evidence="2">
    <location>
        <begin position="280"/>
        <end position="413"/>
    </location>
</feature>
<dbReference type="PANTHER" id="PTHR33116">
    <property type="entry name" value="REVERSE TRANSCRIPTASE ZINC-BINDING DOMAIN-CONTAINING PROTEIN-RELATED-RELATED"/>
    <property type="match status" value="1"/>
</dbReference>
<evidence type="ECO:0008006" key="5">
    <source>
        <dbReference type="Google" id="ProtNLM"/>
    </source>
</evidence>
<dbReference type="InterPro" id="IPR002156">
    <property type="entry name" value="RNaseH_domain"/>
</dbReference>
<dbReference type="Pfam" id="PF13456">
    <property type="entry name" value="RVT_3"/>
    <property type="match status" value="1"/>
</dbReference>
<dbReference type="Gene3D" id="3.30.420.10">
    <property type="entry name" value="Ribonuclease H-like superfamily/Ribonuclease H"/>
    <property type="match status" value="1"/>
</dbReference>
<comment type="caution">
    <text evidence="3">The sequence shown here is derived from an EMBL/GenBank/DDBJ whole genome shotgun (WGS) entry which is preliminary data.</text>
</comment>
<dbReference type="InterPro" id="IPR036397">
    <property type="entry name" value="RNaseH_sf"/>
</dbReference>
<evidence type="ECO:0000259" key="2">
    <source>
        <dbReference type="PROSITE" id="PS50879"/>
    </source>
</evidence>
<sequence length="425" mass="47715">MKWYVSSPSLSVLVNGHPTRQFSIGRGLRQEDHLSPFLFNLVVEVLGGMFEKAKELNLVKGVVFGNEDVHISHLQLADDMIFLEPKLEYSLNAKRILRCFEVVSSLKINFHKSCLVRIGKSRPGEVDWARVFRCVSKSLPVIYVRLPFGGNASRESFWKPVVSRVEQRLSPWRGSFISKWGCLVLIKDLLGGSVPLMSAFSRIYALATNKSGVINDFGSWVESEWVWNGTMSVKEVLAKFGVGQISTSGYPMCEGDIESIDHVFLVYDRANKSKTRVISSATKFCFYVDGSSRGNPGEVGIGGVLQDGNGKILCMFSYYVGVLDAMFVEIFSIHRACQLLIDKLTSLDSNIIIFSDSSSVVDWCNGDEFVNFNLVQLVHDIRQLLHLWKGLEIKFLPREINFCADRLAKDASNGHGDKLQWGDFE</sequence>
<accession>A0AAD9TKU7</accession>
<name>A0AAD9TKU7_9ROSI</name>
<dbReference type="AlphaFoldDB" id="A0AAD9TKU7"/>
<dbReference type="InterPro" id="IPR012337">
    <property type="entry name" value="RNaseH-like_sf"/>
</dbReference>
<gene>
    <name evidence="3" type="ORF">Ddye_025735</name>
</gene>
<evidence type="ECO:0000313" key="3">
    <source>
        <dbReference type="EMBL" id="KAK2637940.1"/>
    </source>
</evidence>
<dbReference type="InterPro" id="IPR000477">
    <property type="entry name" value="RT_dom"/>
</dbReference>
<proteinExistence type="predicted"/>
<feature type="domain" description="Reverse transcriptase" evidence="1">
    <location>
        <begin position="1"/>
        <end position="177"/>
    </location>
</feature>
<dbReference type="CDD" id="cd06222">
    <property type="entry name" value="RNase_H_like"/>
    <property type="match status" value="1"/>
</dbReference>
<dbReference type="GO" id="GO:0004523">
    <property type="term" value="F:RNA-DNA hybrid ribonuclease activity"/>
    <property type="evidence" value="ECO:0007669"/>
    <property type="project" value="InterPro"/>
</dbReference>
<dbReference type="PROSITE" id="PS50879">
    <property type="entry name" value="RNASE_H_1"/>
    <property type="match status" value="1"/>
</dbReference>
<reference evidence="3" key="1">
    <citation type="journal article" date="2023" name="Plant J.">
        <title>Genome sequences and population genomics provide insights into the demographic history, inbreeding, and mutation load of two 'living fossil' tree species of Dipteronia.</title>
        <authorList>
            <person name="Feng Y."/>
            <person name="Comes H.P."/>
            <person name="Chen J."/>
            <person name="Zhu S."/>
            <person name="Lu R."/>
            <person name="Zhang X."/>
            <person name="Li P."/>
            <person name="Qiu J."/>
            <person name="Olsen K.M."/>
            <person name="Qiu Y."/>
        </authorList>
    </citation>
    <scope>NUCLEOTIDE SEQUENCE</scope>
    <source>
        <strain evidence="3">KIB01</strain>
    </source>
</reference>
<dbReference type="InterPro" id="IPR044730">
    <property type="entry name" value="RNase_H-like_dom_plant"/>
</dbReference>